<protein>
    <submittedName>
        <fullName evidence="3">Uncharacterized protein</fullName>
    </submittedName>
</protein>
<dbReference type="Proteomes" id="UP001596406">
    <property type="component" value="Unassembled WGS sequence"/>
</dbReference>
<comment type="caution">
    <text evidence="3">The sequence shown here is derived from an EMBL/GenBank/DDBJ whole genome shotgun (WGS) entry which is preliminary data.</text>
</comment>
<dbReference type="EMBL" id="JBHSXM010000001">
    <property type="protein sequence ID" value="MFC6835706.1"/>
    <property type="molecule type" value="Genomic_DNA"/>
</dbReference>
<evidence type="ECO:0000256" key="1">
    <source>
        <dbReference type="SAM" id="MobiDB-lite"/>
    </source>
</evidence>
<keyword evidence="2" id="KW-1133">Transmembrane helix</keyword>
<dbReference type="AlphaFoldDB" id="A0ABD5U8N8"/>
<evidence type="ECO:0000313" key="3">
    <source>
        <dbReference type="EMBL" id="MFC6835706.1"/>
    </source>
</evidence>
<gene>
    <name evidence="3" type="ORF">ACFQHK_04190</name>
</gene>
<feature type="compositionally biased region" description="Basic and acidic residues" evidence="1">
    <location>
        <begin position="95"/>
        <end position="118"/>
    </location>
</feature>
<organism evidence="3 4">
    <name type="scientific">Halomarina ordinaria</name>
    <dbReference type="NCBI Taxonomy" id="3033939"/>
    <lineage>
        <taxon>Archaea</taxon>
        <taxon>Methanobacteriati</taxon>
        <taxon>Methanobacteriota</taxon>
        <taxon>Stenosarchaea group</taxon>
        <taxon>Halobacteria</taxon>
        <taxon>Halobacteriales</taxon>
        <taxon>Natronomonadaceae</taxon>
        <taxon>Halomarina</taxon>
    </lineage>
</organism>
<name>A0ABD5U8N8_9EURY</name>
<feature type="compositionally biased region" description="Basic and acidic residues" evidence="1">
    <location>
        <begin position="66"/>
        <end position="82"/>
    </location>
</feature>
<keyword evidence="2" id="KW-0472">Membrane</keyword>
<sequence length="126" mass="12617">MNTRTVYTLVSLGLVLTVATSIAFLGGWDAADETPLPDGDGDRTGSIGTLAVDDSGLTERGTTPLSDRHGGRDGPDDARGPDAAEGPSAAGGGDSPDRDSPEGEHSHTDGDAGRRDGRSAGVEATG</sequence>
<evidence type="ECO:0000256" key="2">
    <source>
        <dbReference type="SAM" id="Phobius"/>
    </source>
</evidence>
<dbReference type="RefSeq" id="WP_304447402.1">
    <property type="nucleotide sequence ID" value="NZ_JARRAH010000001.1"/>
</dbReference>
<reference evidence="3 4" key="1">
    <citation type="journal article" date="2019" name="Int. J. Syst. Evol. Microbiol.">
        <title>The Global Catalogue of Microorganisms (GCM) 10K type strain sequencing project: providing services to taxonomists for standard genome sequencing and annotation.</title>
        <authorList>
            <consortium name="The Broad Institute Genomics Platform"/>
            <consortium name="The Broad Institute Genome Sequencing Center for Infectious Disease"/>
            <person name="Wu L."/>
            <person name="Ma J."/>
        </authorList>
    </citation>
    <scope>NUCLEOTIDE SEQUENCE [LARGE SCALE GENOMIC DNA]</scope>
    <source>
        <strain evidence="3 4">PSRA2</strain>
    </source>
</reference>
<proteinExistence type="predicted"/>
<feature type="region of interest" description="Disordered" evidence="1">
    <location>
        <begin position="29"/>
        <end position="126"/>
    </location>
</feature>
<keyword evidence="4" id="KW-1185">Reference proteome</keyword>
<evidence type="ECO:0000313" key="4">
    <source>
        <dbReference type="Proteomes" id="UP001596406"/>
    </source>
</evidence>
<feature type="transmembrane region" description="Helical" evidence="2">
    <location>
        <begin position="6"/>
        <end position="28"/>
    </location>
</feature>
<keyword evidence="2" id="KW-0812">Transmembrane</keyword>
<accession>A0ABD5U8N8</accession>